<feature type="transmembrane region" description="Helical" evidence="5">
    <location>
        <begin position="184"/>
        <end position="203"/>
    </location>
</feature>
<evidence type="ECO:0000256" key="4">
    <source>
        <dbReference type="ARBA" id="ARBA00023136"/>
    </source>
</evidence>
<keyword evidence="3 5" id="KW-1133">Transmembrane helix</keyword>
<keyword evidence="8" id="KW-1185">Reference proteome</keyword>
<name>A0AAV5QRR3_9ASCO</name>
<dbReference type="GO" id="GO:0016020">
    <property type="term" value="C:membrane"/>
    <property type="evidence" value="ECO:0007669"/>
    <property type="project" value="UniProtKB-SubCell"/>
</dbReference>
<dbReference type="AlphaFoldDB" id="A0AAV5QRR3"/>
<dbReference type="Proteomes" id="UP001360560">
    <property type="component" value="Unassembled WGS sequence"/>
</dbReference>
<protein>
    <submittedName>
        <fullName evidence="7">Sphingosine hydroxylase</fullName>
    </submittedName>
</protein>
<evidence type="ECO:0000259" key="6">
    <source>
        <dbReference type="Pfam" id="PF04116"/>
    </source>
</evidence>
<reference evidence="7 8" key="1">
    <citation type="journal article" date="2023" name="Elife">
        <title>Identification of key yeast species and microbe-microbe interactions impacting larval growth of Drosophila in the wild.</title>
        <authorList>
            <person name="Mure A."/>
            <person name="Sugiura Y."/>
            <person name="Maeda R."/>
            <person name="Honda K."/>
            <person name="Sakurai N."/>
            <person name="Takahashi Y."/>
            <person name="Watada M."/>
            <person name="Katoh T."/>
            <person name="Gotoh A."/>
            <person name="Gotoh Y."/>
            <person name="Taniguchi I."/>
            <person name="Nakamura K."/>
            <person name="Hayashi T."/>
            <person name="Katayama T."/>
            <person name="Uemura T."/>
            <person name="Hattori Y."/>
        </authorList>
    </citation>
    <scope>NUCLEOTIDE SEQUENCE [LARGE SCALE GENOMIC DNA]</scope>
    <source>
        <strain evidence="7 8">SC-9</strain>
    </source>
</reference>
<keyword evidence="2 5" id="KW-0812">Transmembrane</keyword>
<proteinExistence type="predicted"/>
<evidence type="ECO:0000313" key="8">
    <source>
        <dbReference type="Proteomes" id="UP001360560"/>
    </source>
</evidence>
<dbReference type="RefSeq" id="XP_064854604.1">
    <property type="nucleotide sequence ID" value="XM_064998532.1"/>
</dbReference>
<dbReference type="GeneID" id="90075583"/>
<dbReference type="InterPro" id="IPR006694">
    <property type="entry name" value="Fatty_acid_hydroxylase"/>
</dbReference>
<evidence type="ECO:0000313" key="7">
    <source>
        <dbReference type="EMBL" id="GMM37608.1"/>
    </source>
</evidence>
<evidence type="ECO:0000256" key="2">
    <source>
        <dbReference type="ARBA" id="ARBA00022692"/>
    </source>
</evidence>
<organism evidence="7 8">
    <name type="scientific">Saccharomycopsis crataegensis</name>
    <dbReference type="NCBI Taxonomy" id="43959"/>
    <lineage>
        <taxon>Eukaryota</taxon>
        <taxon>Fungi</taxon>
        <taxon>Dikarya</taxon>
        <taxon>Ascomycota</taxon>
        <taxon>Saccharomycotina</taxon>
        <taxon>Saccharomycetes</taxon>
        <taxon>Saccharomycopsidaceae</taxon>
        <taxon>Saccharomycopsis</taxon>
    </lineage>
</organism>
<dbReference type="GO" id="GO:0005506">
    <property type="term" value="F:iron ion binding"/>
    <property type="evidence" value="ECO:0007669"/>
    <property type="project" value="InterPro"/>
</dbReference>
<comment type="subcellular location">
    <subcellularLocation>
        <location evidence="1">Membrane</location>
    </subcellularLocation>
</comment>
<dbReference type="Pfam" id="PF04116">
    <property type="entry name" value="FA_hydroxylase"/>
    <property type="match status" value="1"/>
</dbReference>
<feature type="domain" description="Fatty acid hydroxylase" evidence="6">
    <location>
        <begin position="150"/>
        <end position="285"/>
    </location>
</feature>
<feature type="transmembrane region" description="Helical" evidence="5">
    <location>
        <begin position="91"/>
        <end position="108"/>
    </location>
</feature>
<sequence length="326" mass="38473">MDFSNFRNGSHLAFINAASSPEVKYVTRPSLIEGIPDSILGLIAPVAIYWLMSTFFLIIDHYELSEKYRIHPSEEEAQKNKATFHEILKDVALQHFIQTVAGLGLFYFEDVPLTGFENHAMWEWKQKLPFLPSWAIYHLYWYGFSAIKIVIAFGIIDSWQYWLHRWMHINKYMYKHYHSRHHRLYVPYAFGALYNAPLEGFLLDTCGTGFAMLLTNLTPREALVLFTFSTMKTVDDHCGYAFPYDPFQIIFPNNSIYHDIHHQAFGIKTNFSQPFFTFWDTLNGTQYKDLTKYQEHRKKMSIEKYKQFLADRRKPAAKPTEEKKEK</sequence>
<gene>
    <name evidence="7" type="ORF">DASC09_049330</name>
</gene>
<dbReference type="InterPro" id="IPR050307">
    <property type="entry name" value="Sterol_Desaturase_Related"/>
</dbReference>
<accession>A0AAV5QRR3</accession>
<comment type="caution">
    <text evidence="7">The sequence shown here is derived from an EMBL/GenBank/DDBJ whole genome shotgun (WGS) entry which is preliminary data.</text>
</comment>
<evidence type="ECO:0000256" key="5">
    <source>
        <dbReference type="SAM" id="Phobius"/>
    </source>
</evidence>
<evidence type="ECO:0000256" key="3">
    <source>
        <dbReference type="ARBA" id="ARBA00022989"/>
    </source>
</evidence>
<dbReference type="PANTHER" id="PTHR11863">
    <property type="entry name" value="STEROL DESATURASE"/>
    <property type="match status" value="1"/>
</dbReference>
<dbReference type="GO" id="GO:0008610">
    <property type="term" value="P:lipid biosynthetic process"/>
    <property type="evidence" value="ECO:0007669"/>
    <property type="project" value="InterPro"/>
</dbReference>
<evidence type="ECO:0000256" key="1">
    <source>
        <dbReference type="ARBA" id="ARBA00004370"/>
    </source>
</evidence>
<dbReference type="EMBL" id="BTFZ01000012">
    <property type="protein sequence ID" value="GMM37608.1"/>
    <property type="molecule type" value="Genomic_DNA"/>
</dbReference>
<feature type="transmembrane region" description="Helical" evidence="5">
    <location>
        <begin position="139"/>
        <end position="163"/>
    </location>
</feature>
<dbReference type="GO" id="GO:0016491">
    <property type="term" value="F:oxidoreductase activity"/>
    <property type="evidence" value="ECO:0007669"/>
    <property type="project" value="InterPro"/>
</dbReference>
<keyword evidence="4 5" id="KW-0472">Membrane</keyword>
<feature type="transmembrane region" description="Helical" evidence="5">
    <location>
        <begin position="39"/>
        <end position="59"/>
    </location>
</feature>